<dbReference type="Pfam" id="PF12171">
    <property type="entry name" value="zf-C2H2_jaz"/>
    <property type="match status" value="1"/>
</dbReference>
<dbReference type="GO" id="GO:0042273">
    <property type="term" value="P:ribosomal large subunit biogenesis"/>
    <property type="evidence" value="ECO:0007669"/>
    <property type="project" value="TreeGrafter"/>
</dbReference>
<evidence type="ECO:0000256" key="7">
    <source>
        <dbReference type="ARBA" id="ARBA00022833"/>
    </source>
</evidence>
<evidence type="ECO:0000256" key="10">
    <source>
        <dbReference type="SAM" id="MobiDB-lite"/>
    </source>
</evidence>
<evidence type="ECO:0000256" key="4">
    <source>
        <dbReference type="ARBA" id="ARBA00022723"/>
    </source>
</evidence>
<dbReference type="InterPro" id="IPR003604">
    <property type="entry name" value="Matrin/U1-like-C_Znf_C2H2"/>
</dbReference>
<keyword evidence="6 9" id="KW-0863">Zinc-finger</keyword>
<protein>
    <recommendedName>
        <fullName evidence="11">C2H2-type domain-containing protein</fullName>
    </recommendedName>
</protein>
<keyword evidence="7" id="KW-0862">Zinc</keyword>
<comment type="caution">
    <text evidence="12">The sequence shown here is derived from an EMBL/GenBank/DDBJ whole genome shotgun (WGS) entry which is preliminary data.</text>
</comment>
<evidence type="ECO:0000313" key="15">
    <source>
        <dbReference type="Proteomes" id="UP000235392"/>
    </source>
</evidence>
<feature type="domain" description="C2H2-type" evidence="11">
    <location>
        <begin position="73"/>
        <end position="102"/>
    </location>
</feature>
<dbReference type="PROSITE" id="PS50157">
    <property type="entry name" value="ZINC_FINGER_C2H2_2"/>
    <property type="match status" value="1"/>
</dbReference>
<keyword evidence="3" id="KW-0690">Ribosome biogenesis</keyword>
<organism evidence="12 15">
    <name type="scientific">Puccinia coronata f. sp. avenae</name>
    <dbReference type="NCBI Taxonomy" id="200324"/>
    <lineage>
        <taxon>Eukaryota</taxon>
        <taxon>Fungi</taxon>
        <taxon>Dikarya</taxon>
        <taxon>Basidiomycota</taxon>
        <taxon>Pucciniomycotina</taxon>
        <taxon>Pucciniomycetes</taxon>
        <taxon>Pucciniales</taxon>
        <taxon>Pucciniaceae</taxon>
        <taxon>Puccinia</taxon>
    </lineage>
</organism>
<reference evidence="14 15" key="1">
    <citation type="submission" date="2017-11" db="EMBL/GenBank/DDBJ databases">
        <title>De novo assembly and phasing of dikaryotic genomes from two isolates of Puccinia coronata f. sp. avenae, the causal agent of oat crown rust.</title>
        <authorList>
            <person name="Miller M.E."/>
            <person name="Zhang Y."/>
            <person name="Omidvar V."/>
            <person name="Sperschneider J."/>
            <person name="Schwessinger B."/>
            <person name="Raley C."/>
            <person name="Palmer J.M."/>
            <person name="Garnica D."/>
            <person name="Upadhyaya N."/>
            <person name="Rathjen J."/>
            <person name="Taylor J.M."/>
            <person name="Park R.F."/>
            <person name="Dodds P.N."/>
            <person name="Hirsch C.D."/>
            <person name="Kianian S.F."/>
            <person name="Figueroa M."/>
        </authorList>
    </citation>
    <scope>NUCLEOTIDE SEQUENCE [LARGE SCALE GENOMIC DNA]</scope>
    <source>
        <strain evidence="13">12NC29</strain>
        <strain evidence="12">12SD80</strain>
    </source>
</reference>
<comment type="similarity">
    <text evidence="8">Belongs to the REI1 family.</text>
</comment>
<dbReference type="Proteomes" id="UP000235388">
    <property type="component" value="Unassembled WGS sequence"/>
</dbReference>
<dbReference type="OrthoDB" id="2500722at2759"/>
<comment type="subcellular location">
    <subcellularLocation>
        <location evidence="1">Cytoplasm</location>
    </subcellularLocation>
</comment>
<dbReference type="PROSITE" id="PS00028">
    <property type="entry name" value="ZINC_FINGER_C2H2_1"/>
    <property type="match status" value="2"/>
</dbReference>
<accession>A0A2N5S971</accession>
<dbReference type="InterPro" id="IPR022755">
    <property type="entry name" value="Znf_C2H2_jaz"/>
</dbReference>
<evidence type="ECO:0000256" key="2">
    <source>
        <dbReference type="ARBA" id="ARBA00022490"/>
    </source>
</evidence>
<dbReference type="Pfam" id="PF12756">
    <property type="entry name" value="zf-C2H2_2"/>
    <property type="match status" value="1"/>
</dbReference>
<dbReference type="Gene3D" id="3.30.160.60">
    <property type="entry name" value="Classic Zinc Finger"/>
    <property type="match status" value="1"/>
</dbReference>
<dbReference type="InterPro" id="IPR041661">
    <property type="entry name" value="ZN622/Rei1/Reh1_Znf-C2H2"/>
</dbReference>
<keyword evidence="4" id="KW-0479">Metal-binding</keyword>
<evidence type="ECO:0000256" key="3">
    <source>
        <dbReference type="ARBA" id="ARBA00022517"/>
    </source>
</evidence>
<dbReference type="SMART" id="SM00451">
    <property type="entry name" value="ZnF_U1"/>
    <property type="match status" value="2"/>
</dbReference>
<dbReference type="Proteomes" id="UP000235392">
    <property type="component" value="Unassembled WGS sequence"/>
</dbReference>
<evidence type="ECO:0000313" key="13">
    <source>
        <dbReference type="EMBL" id="PLW55017.1"/>
    </source>
</evidence>
<dbReference type="SUPFAM" id="SSF57667">
    <property type="entry name" value="beta-beta-alpha zinc fingers"/>
    <property type="match status" value="1"/>
</dbReference>
<evidence type="ECO:0000256" key="9">
    <source>
        <dbReference type="PROSITE-ProRule" id="PRU00042"/>
    </source>
</evidence>
<dbReference type="PANTHER" id="PTHR13182:SF8">
    <property type="entry name" value="CYTOPLASMIC 60S SUBUNIT BIOGENESIS FACTOR ZNF622"/>
    <property type="match status" value="1"/>
</dbReference>
<keyword evidence="5" id="KW-0677">Repeat</keyword>
<keyword evidence="14" id="KW-1185">Reference proteome</keyword>
<dbReference type="SMART" id="SM00355">
    <property type="entry name" value="ZnF_C2H2"/>
    <property type="match status" value="3"/>
</dbReference>
<evidence type="ECO:0000313" key="14">
    <source>
        <dbReference type="Proteomes" id="UP000235388"/>
    </source>
</evidence>
<dbReference type="GO" id="GO:0005737">
    <property type="term" value="C:cytoplasm"/>
    <property type="evidence" value="ECO:0007669"/>
    <property type="project" value="UniProtKB-SubCell"/>
</dbReference>
<feature type="region of interest" description="Disordered" evidence="10">
    <location>
        <begin position="92"/>
        <end position="119"/>
    </location>
</feature>
<dbReference type="GO" id="GO:0008270">
    <property type="term" value="F:zinc ion binding"/>
    <property type="evidence" value="ECO:0007669"/>
    <property type="project" value="UniProtKB-KW"/>
</dbReference>
<evidence type="ECO:0000259" key="11">
    <source>
        <dbReference type="PROSITE" id="PS50157"/>
    </source>
</evidence>
<dbReference type="EMBL" id="PGCI01000991">
    <property type="protein sequence ID" value="PLW09792.1"/>
    <property type="molecule type" value="Genomic_DNA"/>
</dbReference>
<dbReference type="PANTHER" id="PTHR13182">
    <property type="entry name" value="ZINC FINGER PROTEIN 622"/>
    <property type="match status" value="1"/>
</dbReference>
<keyword evidence="2" id="KW-0963">Cytoplasm</keyword>
<dbReference type="GO" id="GO:0030687">
    <property type="term" value="C:preribosome, large subunit precursor"/>
    <property type="evidence" value="ECO:0007669"/>
    <property type="project" value="TreeGrafter"/>
</dbReference>
<evidence type="ECO:0000256" key="1">
    <source>
        <dbReference type="ARBA" id="ARBA00004496"/>
    </source>
</evidence>
<dbReference type="EMBL" id="PGCJ01000037">
    <property type="protein sequence ID" value="PLW55017.1"/>
    <property type="molecule type" value="Genomic_DNA"/>
</dbReference>
<sequence>MTELTHPYTCLACSLAFSTAQTQRTHYATDLHRYNSKRAVAGLTPVDLTTFTQKFSTTSPQQHQDTQQQQKSYACEPCGKSFSTLAAQNNHLASKKHHSQLAKQQPPSMPKQVAKLSEQPPVQNTIDQLDSLALSDEKIELDPTQKKADLERLVEQRIQQAPRIESNECLFCPRSSSLRFATPDEALKHMLHAHGFFLPDQEYLVDRPALLQYLAETVAVWNVCLYCGTGFGGKIVPEHAPHDHASLTRKGLESVRKHMCDKNHCKLAWDTEEQRLEYSDFFDYRASYKNHKSLKSKVKASRISGMVEEDEWEDVASSGSDVSMEEDEILRQEDRRQAVLGDTGFELVLPNGARVGHRSLRYIYKQNLLPYAVGAQSTPAGNRNINLLTRMAVLASPAAGGGVSTLSSSAAVLAPTLAARPRSTLASSLHSASLIPSRGGGINFNARDSKASPQDLVIKARNPGEAKMAGHHIRTFKDVHKRQLFQTRVACTSGNNQKHYRDPLLQ</sequence>
<dbReference type="InterPro" id="IPR013087">
    <property type="entry name" value="Znf_C2H2_type"/>
</dbReference>
<evidence type="ECO:0000256" key="8">
    <source>
        <dbReference type="ARBA" id="ARBA00034126"/>
    </source>
</evidence>
<evidence type="ECO:0000313" key="12">
    <source>
        <dbReference type="EMBL" id="PLW09792.1"/>
    </source>
</evidence>
<dbReference type="InterPro" id="IPR036236">
    <property type="entry name" value="Znf_C2H2_sf"/>
</dbReference>
<dbReference type="AlphaFoldDB" id="A0A2N5S971"/>
<dbReference type="STRING" id="200324.A0A2N5S971"/>
<evidence type="ECO:0000256" key="6">
    <source>
        <dbReference type="ARBA" id="ARBA00022771"/>
    </source>
</evidence>
<dbReference type="GO" id="GO:0003676">
    <property type="term" value="F:nucleic acid binding"/>
    <property type="evidence" value="ECO:0007669"/>
    <property type="project" value="InterPro"/>
</dbReference>
<evidence type="ECO:0000256" key="5">
    <source>
        <dbReference type="ARBA" id="ARBA00022737"/>
    </source>
</evidence>
<dbReference type="InterPro" id="IPR040025">
    <property type="entry name" value="Znf622/Rei1/Reh1"/>
</dbReference>
<name>A0A2N5S971_9BASI</name>
<proteinExistence type="inferred from homology"/>
<gene>
    <name evidence="13" type="ORF">PCANC_02539</name>
    <name evidence="12" type="ORF">PCASD_18162</name>
</gene>